<dbReference type="EMBL" id="CM056744">
    <property type="protein sequence ID" value="KAJ8664941.1"/>
    <property type="molecule type" value="Genomic_DNA"/>
</dbReference>
<keyword evidence="2" id="KW-1185">Reference proteome</keyword>
<comment type="caution">
    <text evidence="1">The sequence shown here is derived from an EMBL/GenBank/DDBJ whole genome shotgun (WGS) entry which is preliminary data.</text>
</comment>
<protein>
    <submittedName>
        <fullName evidence="1">Uncharacterized protein</fullName>
    </submittedName>
</protein>
<organism evidence="1 2">
    <name type="scientific">Eretmocerus hayati</name>
    <dbReference type="NCBI Taxonomy" id="131215"/>
    <lineage>
        <taxon>Eukaryota</taxon>
        <taxon>Metazoa</taxon>
        <taxon>Ecdysozoa</taxon>
        <taxon>Arthropoda</taxon>
        <taxon>Hexapoda</taxon>
        <taxon>Insecta</taxon>
        <taxon>Pterygota</taxon>
        <taxon>Neoptera</taxon>
        <taxon>Endopterygota</taxon>
        <taxon>Hymenoptera</taxon>
        <taxon>Apocrita</taxon>
        <taxon>Proctotrupomorpha</taxon>
        <taxon>Chalcidoidea</taxon>
        <taxon>Aphelinidae</taxon>
        <taxon>Aphelininae</taxon>
        <taxon>Eretmocerus</taxon>
    </lineage>
</organism>
<evidence type="ECO:0000313" key="1">
    <source>
        <dbReference type="EMBL" id="KAJ8664941.1"/>
    </source>
</evidence>
<name>A0ACC2N1Q3_9HYME</name>
<sequence>MILAKVLYFFFLIHVSADVEINLIVDYFKYKGASKMDGFTCYSSEDNFSLLRNLNQNNISASLRRLDSITDVHAIAANKFWKMGVFFDTRCCTVDEISFILSEASNRMIFDELRSWLILVPNITDISVILQNRSFGLSTDIIVAIPSEIQNSYELYDVYGTYNNDGGLLNVTSFGFWDPGSQLNMKSTQSKISRRSDLQNMTLKAIFFQSPFRPARMSQEEYLQDSTNRTQEGLTKFGYIMIKLLSNLYNFHLQCVESPIWKKGDTAGPIVRALNANIVDFTGSPMTMNIARTYLLRYVHQDWPFRTCFFFRSPQKQDIKVNEVLDPLTAQVWYLMLSVSTVIIMIFTYILKYENGDALHLRFSNAVLIVIGAICQQGTNLGMVRASTRIVFLCTMGFSFLLYTYYSASVVSARLNQPIFKINDSLFEFGKLQMKMASEWIIYLDFFLKKTDWETQTFYNNTWLKIPEEERYMEPEEGIQLVKEGGFAYHTHPEVAYPFIDSTFDNREICELMEVHLANPTKSTFAVTLNSSFTEIARVGLTKISEVGLRHRHLLKWSHQKPVCRKDVLKVSSTDIYEFGPHLVLLFLGIILSLIIFLTEFFYGNHNARFELDGLLKMLTWRRIHRRKNGI</sequence>
<proteinExistence type="predicted"/>
<reference evidence="1" key="1">
    <citation type="submission" date="2023-04" db="EMBL/GenBank/DDBJ databases">
        <title>A chromosome-level genome assembly of the parasitoid wasp Eretmocerus hayati.</title>
        <authorList>
            <person name="Zhong Y."/>
            <person name="Liu S."/>
            <person name="Liu Y."/>
        </authorList>
    </citation>
    <scope>NUCLEOTIDE SEQUENCE</scope>
    <source>
        <strain evidence="1">ZJU_SS_LIU_2023</strain>
    </source>
</reference>
<gene>
    <name evidence="1" type="ORF">QAD02_006603</name>
</gene>
<accession>A0ACC2N1Q3</accession>
<dbReference type="Proteomes" id="UP001239111">
    <property type="component" value="Chromosome 4"/>
</dbReference>
<evidence type="ECO:0000313" key="2">
    <source>
        <dbReference type="Proteomes" id="UP001239111"/>
    </source>
</evidence>